<name>A0A108U8U5_9GAMM</name>
<reference evidence="2 3" key="1">
    <citation type="journal article" date="2014" name="Genome Announc.">
        <title>Draft Genome Sequence of Lysobacter capsici AZ78, a Bacterium Antagonistic to Plant-Pathogenic Oomycetes.</title>
        <authorList>
            <person name="Puopolo G."/>
            <person name="Sonego P."/>
            <person name="Engelen K."/>
            <person name="Pertot I."/>
        </authorList>
    </citation>
    <scope>NUCLEOTIDE SEQUENCE [LARGE SCALE GENOMIC DNA]</scope>
    <source>
        <strain evidence="2 3">AZ78</strain>
    </source>
</reference>
<dbReference type="EMBL" id="JAJA02000001">
    <property type="protein sequence ID" value="KWS04667.1"/>
    <property type="molecule type" value="Genomic_DNA"/>
</dbReference>
<dbReference type="Proteomes" id="UP000023435">
    <property type="component" value="Unassembled WGS sequence"/>
</dbReference>
<keyword evidence="1" id="KW-1133">Transmembrane helix</keyword>
<evidence type="ECO:0000313" key="3">
    <source>
        <dbReference type="Proteomes" id="UP000023435"/>
    </source>
</evidence>
<comment type="caution">
    <text evidence="2">The sequence shown here is derived from an EMBL/GenBank/DDBJ whole genome shotgun (WGS) entry which is preliminary data.</text>
</comment>
<keyword evidence="1" id="KW-0812">Transmembrane</keyword>
<feature type="transmembrane region" description="Helical" evidence="1">
    <location>
        <begin position="142"/>
        <end position="160"/>
    </location>
</feature>
<feature type="transmembrane region" description="Helical" evidence="1">
    <location>
        <begin position="35"/>
        <end position="55"/>
    </location>
</feature>
<accession>A0A108U8U5</accession>
<dbReference type="RefSeq" id="WP_051547664.1">
    <property type="nucleotide sequence ID" value="NZ_JAJA02000001.1"/>
</dbReference>
<proteinExistence type="predicted"/>
<evidence type="ECO:0000313" key="2">
    <source>
        <dbReference type="EMBL" id="KWS04667.1"/>
    </source>
</evidence>
<evidence type="ECO:0000256" key="1">
    <source>
        <dbReference type="SAM" id="Phobius"/>
    </source>
</evidence>
<dbReference type="AlphaFoldDB" id="A0A108U8U5"/>
<sequence>MSDPRTPPPPSGDPVATTAFDLRAMASLLAQGRHLRNVSLIVLAATLLGLVWPDAGADAMPAWWLLSLCAGLAQLYYAVRVDFDARLLAALADHGDDANAGLHAARRLDASLIALGLLPRDRAGRDWPARWRGARGLLRNQALCLLAQLAMLVAAYGRVWL</sequence>
<feature type="transmembrane region" description="Helical" evidence="1">
    <location>
        <begin position="61"/>
        <end position="79"/>
    </location>
</feature>
<protein>
    <recommendedName>
        <fullName evidence="4">Transmembrane protein</fullName>
    </recommendedName>
</protein>
<keyword evidence="1" id="KW-0472">Membrane</keyword>
<keyword evidence="3" id="KW-1185">Reference proteome</keyword>
<evidence type="ECO:0008006" key="4">
    <source>
        <dbReference type="Google" id="ProtNLM"/>
    </source>
</evidence>
<dbReference type="OrthoDB" id="6053999at2"/>
<gene>
    <name evidence="2" type="ORF">AZ78_2217</name>
</gene>
<organism evidence="2 3">
    <name type="scientific">Lysobacter capsici AZ78</name>
    <dbReference type="NCBI Taxonomy" id="1444315"/>
    <lineage>
        <taxon>Bacteria</taxon>
        <taxon>Pseudomonadati</taxon>
        <taxon>Pseudomonadota</taxon>
        <taxon>Gammaproteobacteria</taxon>
        <taxon>Lysobacterales</taxon>
        <taxon>Lysobacteraceae</taxon>
        <taxon>Lysobacter</taxon>
    </lineage>
</organism>